<evidence type="ECO:0000313" key="9">
    <source>
        <dbReference type="Proteomes" id="UP000242610"/>
    </source>
</evidence>
<proteinExistence type="inferred from homology"/>
<dbReference type="EMBL" id="FMBL01000001">
    <property type="protein sequence ID" value="SCC78362.1"/>
    <property type="molecule type" value="Genomic_DNA"/>
</dbReference>
<dbReference type="InterPro" id="IPR036388">
    <property type="entry name" value="WH-like_DNA-bd_sf"/>
</dbReference>
<dbReference type="GO" id="GO:0006282">
    <property type="term" value="P:regulation of DNA repair"/>
    <property type="evidence" value="ECO:0007669"/>
    <property type="project" value="InterPro"/>
</dbReference>
<feature type="compositionally biased region" description="Basic and acidic residues" evidence="5">
    <location>
        <begin position="46"/>
        <end position="63"/>
    </location>
</feature>
<gene>
    <name evidence="8" type="ORF">GA0061077_0226</name>
</gene>
<protein>
    <recommendedName>
        <fullName evidence="3">Regulatory protein RecX</fullName>
    </recommendedName>
</protein>
<feature type="domain" description="RecX first three-helical" evidence="7">
    <location>
        <begin position="145"/>
        <end position="184"/>
    </location>
</feature>
<sequence length="295" mass="32668">MISAEEFLEGRHLAIPQGEDGGLDPQSGQDEVRRDASDYLDTSDDVVPRQYHDSNGRGIETSDRIDAEWAHKSGKRVNRTRTHAVQVSSKYTSGFGGCTGEESDVAYRSNRKMRGRGKGTSGHRKYRTNALVKRVPDDPSDFDACREAALTLLDASARSSGALIKRLVDKGYDPVVAEDVVERLIQVHLIDDEEYAQSVVRSCAARMMGLQGAVMELRRKGVDGRLAQRVASEAQSQGVFEEAAWQLGQKVAAKTQGMDHAVRLRRFWGAGGRKGHNPETLRRVGNECFRELSEH</sequence>
<evidence type="ECO:0000256" key="1">
    <source>
        <dbReference type="ARBA" id="ARBA00004496"/>
    </source>
</evidence>
<name>A0A1C4H0R9_9BIFI</name>
<dbReference type="AlphaFoldDB" id="A0A1C4H0R9"/>
<dbReference type="PANTHER" id="PTHR33602:SF1">
    <property type="entry name" value="REGULATORY PROTEIN RECX FAMILY PROTEIN"/>
    <property type="match status" value="1"/>
</dbReference>
<feature type="region of interest" description="Disordered" evidence="5">
    <location>
        <begin position="1"/>
        <end position="63"/>
    </location>
</feature>
<reference evidence="9" key="1">
    <citation type="submission" date="2016-08" db="EMBL/GenBank/DDBJ databases">
        <authorList>
            <person name="Varghese N."/>
            <person name="Submissions Spin"/>
        </authorList>
    </citation>
    <scope>NUCLEOTIDE SEQUENCE [LARGE SCALE GENOMIC DNA]</scope>
    <source>
        <strain evidence="9">R-52791</strain>
    </source>
</reference>
<dbReference type="GO" id="GO:0005737">
    <property type="term" value="C:cytoplasm"/>
    <property type="evidence" value="ECO:0007669"/>
    <property type="project" value="UniProtKB-SubCell"/>
</dbReference>
<evidence type="ECO:0000259" key="6">
    <source>
        <dbReference type="Pfam" id="PF02631"/>
    </source>
</evidence>
<evidence type="ECO:0000256" key="4">
    <source>
        <dbReference type="ARBA" id="ARBA00022490"/>
    </source>
</evidence>
<dbReference type="Pfam" id="PF02631">
    <property type="entry name" value="RecX_HTH2"/>
    <property type="match status" value="1"/>
</dbReference>
<evidence type="ECO:0000259" key="7">
    <source>
        <dbReference type="Pfam" id="PF21982"/>
    </source>
</evidence>
<comment type="similarity">
    <text evidence="2">Belongs to the RecX family.</text>
</comment>
<dbReference type="Proteomes" id="UP000242610">
    <property type="component" value="Unassembled WGS sequence"/>
</dbReference>
<comment type="subcellular location">
    <subcellularLocation>
        <location evidence="1">Cytoplasm</location>
    </subcellularLocation>
</comment>
<accession>A0A1C4H0R9</accession>
<feature type="domain" description="RecX second three-helical" evidence="6">
    <location>
        <begin position="191"/>
        <end position="228"/>
    </location>
</feature>
<evidence type="ECO:0000256" key="3">
    <source>
        <dbReference type="ARBA" id="ARBA00018111"/>
    </source>
</evidence>
<evidence type="ECO:0000256" key="2">
    <source>
        <dbReference type="ARBA" id="ARBA00009695"/>
    </source>
</evidence>
<evidence type="ECO:0000313" key="8">
    <source>
        <dbReference type="EMBL" id="SCC78362.1"/>
    </source>
</evidence>
<organism evidence="8 9">
    <name type="scientific">Bifidobacterium commune</name>
    <dbReference type="NCBI Taxonomy" id="1505727"/>
    <lineage>
        <taxon>Bacteria</taxon>
        <taxon>Bacillati</taxon>
        <taxon>Actinomycetota</taxon>
        <taxon>Actinomycetes</taxon>
        <taxon>Bifidobacteriales</taxon>
        <taxon>Bifidobacteriaceae</taxon>
        <taxon>Bifidobacterium</taxon>
    </lineage>
</organism>
<dbReference type="Pfam" id="PF21982">
    <property type="entry name" value="RecX_HTH1"/>
    <property type="match status" value="1"/>
</dbReference>
<dbReference type="PANTHER" id="PTHR33602">
    <property type="entry name" value="REGULATORY PROTEIN RECX FAMILY PROTEIN"/>
    <property type="match status" value="1"/>
</dbReference>
<dbReference type="InterPro" id="IPR053926">
    <property type="entry name" value="RecX_HTH_1st"/>
</dbReference>
<keyword evidence="9" id="KW-1185">Reference proteome</keyword>
<dbReference type="Gene3D" id="1.10.10.10">
    <property type="entry name" value="Winged helix-like DNA-binding domain superfamily/Winged helix DNA-binding domain"/>
    <property type="match status" value="1"/>
</dbReference>
<dbReference type="InterPro" id="IPR003783">
    <property type="entry name" value="Regulatory_RecX"/>
</dbReference>
<dbReference type="InterPro" id="IPR053924">
    <property type="entry name" value="RecX_HTH_2nd"/>
</dbReference>
<dbReference type="STRING" id="1505727.GA0061077_0226"/>
<keyword evidence="4" id="KW-0963">Cytoplasm</keyword>
<evidence type="ECO:0000256" key="5">
    <source>
        <dbReference type="SAM" id="MobiDB-lite"/>
    </source>
</evidence>